<dbReference type="SUPFAM" id="SSF89095">
    <property type="entry name" value="GatB/YqeY motif"/>
    <property type="match status" value="1"/>
</dbReference>
<dbReference type="Gene3D" id="1.10.10.410">
    <property type="match status" value="1"/>
</dbReference>
<reference evidence="1 2" key="1">
    <citation type="journal article" date="2021" name="Microorganisms">
        <title>Acidisoma silvae sp. nov. and Acidisomacellulosilytica sp. nov., Two Acidophilic Bacteria Isolated from Decaying Wood, Hydrolyzing Cellulose and Producing Poly-3-hydroxybutyrate.</title>
        <authorList>
            <person name="Mieszkin S."/>
            <person name="Pouder E."/>
            <person name="Uroz S."/>
            <person name="Simon-Colin C."/>
            <person name="Alain K."/>
        </authorList>
    </citation>
    <scope>NUCLEOTIDE SEQUENCE [LARGE SCALE GENOMIC DNA]</scope>
    <source>
        <strain evidence="1 2">HW T5.17</strain>
    </source>
</reference>
<keyword evidence="2" id="KW-1185">Reference proteome</keyword>
<dbReference type="PANTHER" id="PTHR28055:SF1">
    <property type="entry name" value="ALTERED INHERITANCE OF MITOCHONDRIA PROTEIN 41, MITOCHONDRIAL"/>
    <property type="match status" value="1"/>
</dbReference>
<dbReference type="InterPro" id="IPR023168">
    <property type="entry name" value="GatB_Yqey_C_2"/>
</dbReference>
<comment type="caution">
    <text evidence="1">The sequence shown here is derived from an EMBL/GenBank/DDBJ whole genome shotgun (WGS) entry which is preliminary data.</text>
</comment>
<dbReference type="InterPro" id="IPR003789">
    <property type="entry name" value="Asn/Gln_tRNA_amidoTrase-B-like"/>
</dbReference>
<accession>A0A963Z0U8</accession>
<protein>
    <submittedName>
        <fullName evidence="1">GatB/YqeY domain-containing protein</fullName>
    </submittedName>
</protein>
<dbReference type="InterPro" id="IPR042184">
    <property type="entry name" value="YqeY/Aim41_N"/>
</dbReference>
<dbReference type="Pfam" id="PF09424">
    <property type="entry name" value="YqeY"/>
    <property type="match status" value="1"/>
</dbReference>
<dbReference type="GO" id="GO:0016884">
    <property type="term" value="F:carbon-nitrogen ligase activity, with glutamine as amido-N-donor"/>
    <property type="evidence" value="ECO:0007669"/>
    <property type="project" value="InterPro"/>
</dbReference>
<name>A0A963Z0U8_9PROT</name>
<dbReference type="Gene3D" id="1.10.1510.10">
    <property type="entry name" value="Uncharacterised protein YqeY/AIM41 PF09424, N-terminal domain"/>
    <property type="match status" value="1"/>
</dbReference>
<dbReference type="PANTHER" id="PTHR28055">
    <property type="entry name" value="ALTERED INHERITANCE OF MITOCHONDRIA PROTEIN 41, MITOCHONDRIAL"/>
    <property type="match status" value="1"/>
</dbReference>
<evidence type="ECO:0000313" key="1">
    <source>
        <dbReference type="EMBL" id="MCB8880449.1"/>
    </source>
</evidence>
<organism evidence="1 2">
    <name type="scientific">Acidisoma cellulosilyticum</name>
    <dbReference type="NCBI Taxonomy" id="2802395"/>
    <lineage>
        <taxon>Bacteria</taxon>
        <taxon>Pseudomonadati</taxon>
        <taxon>Pseudomonadota</taxon>
        <taxon>Alphaproteobacteria</taxon>
        <taxon>Acetobacterales</taxon>
        <taxon>Acidocellaceae</taxon>
        <taxon>Acidisoma</taxon>
    </lineage>
</organism>
<proteinExistence type="predicted"/>
<evidence type="ECO:0000313" key="2">
    <source>
        <dbReference type="Proteomes" id="UP000721844"/>
    </source>
</evidence>
<gene>
    <name evidence="1" type="ORF">ACELLULO517_09415</name>
</gene>
<dbReference type="AlphaFoldDB" id="A0A963Z0U8"/>
<sequence length="152" mass="16279">MSIRDDITASMKTAMKAGDTARLSAVRLIMAKLKDADIAARPKGVERISDDEVLAMLRGMIKPRREAIDLYEKGNRPELAAKEQSEILVIESFLPQALNEDEMQAAVAEAVTETGATGVKDMGRVMAALKTKHGAALDMARIGAIVKTALAG</sequence>
<dbReference type="EMBL" id="JAESVA010000003">
    <property type="protein sequence ID" value="MCB8880449.1"/>
    <property type="molecule type" value="Genomic_DNA"/>
</dbReference>
<dbReference type="RefSeq" id="WP_227307106.1">
    <property type="nucleotide sequence ID" value="NZ_JAESVA010000003.1"/>
</dbReference>
<dbReference type="Proteomes" id="UP000721844">
    <property type="component" value="Unassembled WGS sequence"/>
</dbReference>
<dbReference type="InterPro" id="IPR019004">
    <property type="entry name" value="YqeY/Aim41"/>
</dbReference>